<protein>
    <submittedName>
        <fullName evidence="1">Uncharacterized protein</fullName>
    </submittedName>
</protein>
<dbReference type="AlphaFoldDB" id="A0A975HLK9"/>
<dbReference type="Proteomes" id="UP000664904">
    <property type="component" value="Chromosome"/>
</dbReference>
<sequence>MNRKEKLIYRILVTKFNNNARKPISIDSVKLESDLSHLELNEIIRSLEANHSICLHKNKLLSIPEEALMME</sequence>
<name>A0A975HLK9_9GAMM</name>
<dbReference type="RefSeq" id="WP_208843664.1">
    <property type="nucleotide sequence ID" value="NZ_CP072133.1"/>
</dbReference>
<accession>A0A975HLK9</accession>
<dbReference type="KEGG" id="pxi:J5O05_03805"/>
<keyword evidence="2" id="KW-1185">Reference proteome</keyword>
<proteinExistence type="predicted"/>
<organism evidence="1 2">
    <name type="scientific">Pseudoalteromonas xiamenensis</name>
    <dbReference type="NCBI Taxonomy" id="882626"/>
    <lineage>
        <taxon>Bacteria</taxon>
        <taxon>Pseudomonadati</taxon>
        <taxon>Pseudomonadota</taxon>
        <taxon>Gammaproteobacteria</taxon>
        <taxon>Alteromonadales</taxon>
        <taxon>Pseudoalteromonadaceae</taxon>
        <taxon>Pseudoalteromonas</taxon>
    </lineage>
</organism>
<evidence type="ECO:0000313" key="2">
    <source>
        <dbReference type="Proteomes" id="UP000664904"/>
    </source>
</evidence>
<evidence type="ECO:0000313" key="1">
    <source>
        <dbReference type="EMBL" id="QTH72042.1"/>
    </source>
</evidence>
<gene>
    <name evidence="1" type="ORF">J5O05_03805</name>
</gene>
<dbReference type="EMBL" id="CP072133">
    <property type="protein sequence ID" value="QTH72042.1"/>
    <property type="molecule type" value="Genomic_DNA"/>
</dbReference>
<reference evidence="1" key="1">
    <citation type="submission" date="2021-03" db="EMBL/GenBank/DDBJ databases">
        <title>Complete Genome of Pseudoalteromonas xiamenensis STKMTI.2, a new potential marine bacterium producing anti-Vibrio compounds.</title>
        <authorList>
            <person name="Handayani D.P."/>
            <person name="Isnansetyo A."/>
            <person name="Istiqomah I."/>
            <person name="Jumina J."/>
        </authorList>
    </citation>
    <scope>NUCLEOTIDE SEQUENCE</scope>
    <source>
        <strain evidence="1">STKMTI.2</strain>
    </source>
</reference>